<sequence>MTEPAIVNITKPINLKITKEVNGSWFADLDIEKDDYIAPDCYVGEPE</sequence>
<reference evidence="1" key="1">
    <citation type="journal article" date="2014" name="Front. Microbiol.">
        <title>High frequency of phylogenetically diverse reductive dehalogenase-homologous genes in deep subseafloor sedimentary metagenomes.</title>
        <authorList>
            <person name="Kawai M."/>
            <person name="Futagami T."/>
            <person name="Toyoda A."/>
            <person name="Takaki Y."/>
            <person name="Nishi S."/>
            <person name="Hori S."/>
            <person name="Arai W."/>
            <person name="Tsubouchi T."/>
            <person name="Morono Y."/>
            <person name="Uchiyama I."/>
            <person name="Ito T."/>
            <person name="Fujiyama A."/>
            <person name="Inagaki F."/>
            <person name="Takami H."/>
        </authorList>
    </citation>
    <scope>NUCLEOTIDE SEQUENCE</scope>
    <source>
        <strain evidence="1">Expedition CK06-06</strain>
    </source>
</reference>
<protein>
    <submittedName>
        <fullName evidence="1">Uncharacterized protein</fullName>
    </submittedName>
</protein>
<organism evidence="1">
    <name type="scientific">marine sediment metagenome</name>
    <dbReference type="NCBI Taxonomy" id="412755"/>
    <lineage>
        <taxon>unclassified sequences</taxon>
        <taxon>metagenomes</taxon>
        <taxon>ecological metagenomes</taxon>
    </lineage>
</organism>
<gene>
    <name evidence="1" type="ORF">S03H2_56676</name>
</gene>
<accession>X1L4B4</accession>
<comment type="caution">
    <text evidence="1">The sequence shown here is derived from an EMBL/GenBank/DDBJ whole genome shotgun (WGS) entry which is preliminary data.</text>
</comment>
<evidence type="ECO:0000313" key="1">
    <source>
        <dbReference type="EMBL" id="GAH88978.1"/>
    </source>
</evidence>
<dbReference type="AlphaFoldDB" id="X1L4B4"/>
<proteinExistence type="predicted"/>
<name>X1L4B4_9ZZZZ</name>
<dbReference type="EMBL" id="BARU01036277">
    <property type="protein sequence ID" value="GAH88978.1"/>
    <property type="molecule type" value="Genomic_DNA"/>
</dbReference>